<name>A0A1G7WRA3_9PROT</name>
<organism evidence="4 5">
    <name type="scientific">Roseospirillum parvum</name>
    <dbReference type="NCBI Taxonomy" id="83401"/>
    <lineage>
        <taxon>Bacteria</taxon>
        <taxon>Pseudomonadati</taxon>
        <taxon>Pseudomonadota</taxon>
        <taxon>Alphaproteobacteria</taxon>
        <taxon>Rhodospirillales</taxon>
        <taxon>Rhodospirillaceae</taxon>
        <taxon>Roseospirillum</taxon>
    </lineage>
</organism>
<dbReference type="STRING" id="83401.SAMN05421742_102296"/>
<sequence>MRIAVASQNLRTITAHAGKTRRFLVFETGPEGTLGTPSPLELEPGQAFHDFHGDGAHPLDGTDVLIAASCGQRFLERMARRGIRVVATGETDPAAAAAAVLAGSEPLPPRQEPHAGNPDRQPAHPHHHDHDHGHDHGHDHVHGHAHDHDHGHGQGSCKGHGHGQGHGHGGGCTCNHG</sequence>
<evidence type="ECO:0000313" key="4">
    <source>
        <dbReference type="EMBL" id="SDG74497.1"/>
    </source>
</evidence>
<proteinExistence type="predicted"/>
<feature type="compositionally biased region" description="Basic and acidic residues" evidence="2">
    <location>
        <begin position="128"/>
        <end position="152"/>
    </location>
</feature>
<dbReference type="AlphaFoldDB" id="A0A1G7WRA3"/>
<feature type="region of interest" description="Disordered" evidence="2">
    <location>
        <begin position="105"/>
        <end position="177"/>
    </location>
</feature>
<gene>
    <name evidence="4" type="ORF">SAMN05421742_102296</name>
</gene>
<evidence type="ECO:0000313" key="5">
    <source>
        <dbReference type="Proteomes" id="UP000217076"/>
    </source>
</evidence>
<evidence type="ECO:0000256" key="1">
    <source>
        <dbReference type="ARBA" id="ARBA00023231"/>
    </source>
</evidence>
<dbReference type="Gene3D" id="3.30.420.130">
    <property type="entry name" value="Dinitrogenase iron-molybdenum cofactor biosynthesis domain"/>
    <property type="match status" value="1"/>
</dbReference>
<evidence type="ECO:0000256" key="2">
    <source>
        <dbReference type="SAM" id="MobiDB-lite"/>
    </source>
</evidence>
<accession>A0A1G7WRA3</accession>
<dbReference type="Pfam" id="PF02579">
    <property type="entry name" value="Nitro_FeMo-Co"/>
    <property type="match status" value="1"/>
</dbReference>
<dbReference type="Proteomes" id="UP000217076">
    <property type="component" value="Unassembled WGS sequence"/>
</dbReference>
<dbReference type="InterPro" id="IPR036105">
    <property type="entry name" value="DiNase_FeMo-co_biosyn_sf"/>
</dbReference>
<evidence type="ECO:0000259" key="3">
    <source>
        <dbReference type="Pfam" id="PF02579"/>
    </source>
</evidence>
<reference evidence="5" key="1">
    <citation type="submission" date="2016-10" db="EMBL/GenBank/DDBJ databases">
        <authorList>
            <person name="Varghese N."/>
            <person name="Submissions S."/>
        </authorList>
    </citation>
    <scope>NUCLEOTIDE SEQUENCE [LARGE SCALE GENOMIC DNA]</scope>
    <source>
        <strain evidence="5">930I</strain>
    </source>
</reference>
<dbReference type="OrthoDB" id="9797941at2"/>
<feature type="domain" description="Dinitrogenase iron-molybdenum cofactor biosynthesis" evidence="3">
    <location>
        <begin position="12"/>
        <end position="100"/>
    </location>
</feature>
<keyword evidence="1" id="KW-0535">Nitrogen fixation</keyword>
<dbReference type="InterPro" id="IPR003731">
    <property type="entry name" value="Di-Nase_FeMo-co_biosynth"/>
</dbReference>
<protein>
    <submittedName>
        <fullName evidence="4">Dinitrogenase iron-molybdenum cofactor</fullName>
    </submittedName>
</protein>
<dbReference type="EMBL" id="FNCV01000002">
    <property type="protein sequence ID" value="SDG74497.1"/>
    <property type="molecule type" value="Genomic_DNA"/>
</dbReference>
<dbReference type="CDD" id="cd00562">
    <property type="entry name" value="NifX_NifB"/>
    <property type="match status" value="1"/>
</dbReference>
<dbReference type="RefSeq" id="WP_092616094.1">
    <property type="nucleotide sequence ID" value="NZ_FNCV01000002.1"/>
</dbReference>
<feature type="compositionally biased region" description="Gly residues" evidence="2">
    <location>
        <begin position="166"/>
        <end position="177"/>
    </location>
</feature>
<keyword evidence="5" id="KW-1185">Reference proteome</keyword>
<dbReference type="SUPFAM" id="SSF53146">
    <property type="entry name" value="Nitrogenase accessory factor-like"/>
    <property type="match status" value="1"/>
</dbReference>